<sequence>MDYWHKDTSTFTKIVCVFFSLTFDSRAVPNQHDGYSRSFNEPLHQFTSVVDFDKENNENIRTYTELTTVNPQRLTSSSTNLQPDSLHFEIQKIDSISSSQLSPSSTVRSIVTTLLQQYVPSSSSPSNTKKQKRTEGKYEWGNLPIARDKYSGQLKLQISSNYQTMTKTYDSNKVFCGTNFHRISNEYLDKFEIDKKTKWVTSDSELSGCWNGDDDSEYFIGICRNEIYWLGANRNSRRSQ</sequence>
<evidence type="ECO:0000313" key="2">
    <source>
        <dbReference type="Proteomes" id="UP000663834"/>
    </source>
</evidence>
<proteinExistence type="predicted"/>
<dbReference type="Proteomes" id="UP000663834">
    <property type="component" value="Unassembled WGS sequence"/>
</dbReference>
<dbReference type="AlphaFoldDB" id="A0A815CV32"/>
<accession>A0A815CV32</accession>
<reference evidence="1" key="1">
    <citation type="submission" date="2021-02" db="EMBL/GenBank/DDBJ databases">
        <authorList>
            <person name="Nowell W R."/>
        </authorList>
    </citation>
    <scope>NUCLEOTIDE SEQUENCE</scope>
</reference>
<comment type="caution">
    <text evidence="1">The sequence shown here is derived from an EMBL/GenBank/DDBJ whole genome shotgun (WGS) entry which is preliminary data.</text>
</comment>
<dbReference type="EMBL" id="CAJNOW010000795">
    <property type="protein sequence ID" value="CAF1292228.1"/>
    <property type="molecule type" value="Genomic_DNA"/>
</dbReference>
<name>A0A815CV32_9BILA</name>
<organism evidence="1 2">
    <name type="scientific">Rotaria magnacalcarata</name>
    <dbReference type="NCBI Taxonomy" id="392030"/>
    <lineage>
        <taxon>Eukaryota</taxon>
        <taxon>Metazoa</taxon>
        <taxon>Spiralia</taxon>
        <taxon>Gnathifera</taxon>
        <taxon>Rotifera</taxon>
        <taxon>Eurotatoria</taxon>
        <taxon>Bdelloidea</taxon>
        <taxon>Philodinida</taxon>
        <taxon>Philodinidae</taxon>
        <taxon>Rotaria</taxon>
    </lineage>
</organism>
<evidence type="ECO:0000313" key="1">
    <source>
        <dbReference type="EMBL" id="CAF1292228.1"/>
    </source>
</evidence>
<protein>
    <submittedName>
        <fullName evidence="1">Uncharacterized protein</fullName>
    </submittedName>
</protein>
<gene>
    <name evidence="1" type="ORF">KQP761_LOCUS4335</name>
</gene>
<dbReference type="OrthoDB" id="10366686at2759"/>